<dbReference type="GO" id="GO:0005524">
    <property type="term" value="F:ATP binding"/>
    <property type="evidence" value="ECO:0007669"/>
    <property type="project" value="UniProtKB-KW"/>
</dbReference>
<feature type="region of interest" description="Disordered" evidence="8">
    <location>
        <begin position="144"/>
        <end position="191"/>
    </location>
</feature>
<keyword evidence="4 7" id="KW-0067">ATP-binding</keyword>
<dbReference type="InterPro" id="IPR048611">
    <property type="entry name" value="KATNA1_MIT"/>
</dbReference>
<feature type="domain" description="AAA+ ATPase" evidence="9">
    <location>
        <begin position="247"/>
        <end position="389"/>
    </location>
</feature>
<accession>A0A814AD74</accession>
<keyword evidence="7" id="KW-0131">Cell cycle</keyword>
<keyword evidence="7" id="KW-0498">Mitosis</keyword>
<dbReference type="GO" id="GO:0005874">
    <property type="term" value="C:microtubule"/>
    <property type="evidence" value="ECO:0007669"/>
    <property type="project" value="UniProtKB-KW"/>
</dbReference>
<dbReference type="Pfam" id="PF09336">
    <property type="entry name" value="Vps4_C"/>
    <property type="match status" value="1"/>
</dbReference>
<dbReference type="GO" id="GO:0016887">
    <property type="term" value="F:ATP hydrolysis activity"/>
    <property type="evidence" value="ECO:0007669"/>
    <property type="project" value="InterPro"/>
</dbReference>
<comment type="activity regulation">
    <text evidence="7">ATPase activity is stimulated by microtubules, which promote homooligomerization. ATP-dependent microtubule severing is stimulated by interaction with KATNB1.</text>
</comment>
<dbReference type="InterPro" id="IPR050304">
    <property type="entry name" value="MT-severing_AAA_ATPase"/>
</dbReference>
<comment type="subcellular location">
    <subcellularLocation>
        <location evidence="7">Cytoplasm</location>
    </subcellularLocation>
    <subcellularLocation>
        <location evidence="7">Cytoplasm</location>
        <location evidence="7">Cytoskeleton</location>
        <location evidence="7">Microtubule organizing center</location>
        <location evidence="7">Centrosome</location>
    </subcellularLocation>
    <subcellularLocation>
        <location evidence="7">Cytoplasm</location>
        <location evidence="7">Cytoskeleton</location>
        <location evidence="7">Spindle pole</location>
    </subcellularLocation>
    <subcellularLocation>
        <location evidence="7">Cytoplasm</location>
        <location evidence="7">Cytoskeleton</location>
        <location evidence="7">Spindle</location>
    </subcellularLocation>
    <text evidence="7">Predominantly cytoplasmic. Also localized to the interphase centrosome and the mitotic spindle poles. Enhanced recruitment to the mitotic spindle poles requires microtubules and interaction with KATNB1.</text>
</comment>
<keyword evidence="1 7" id="KW-0963">Cytoplasm</keyword>
<comment type="function">
    <text evidence="7">Catalytic subunit of a complex which severs microtubules in an ATP-dependent manner. Microtubule severing may promote rapid reorganization of cellular microtubule arrays and the release of microtubules from the centrosome following nucleation.</text>
</comment>
<dbReference type="GO" id="GO:0008568">
    <property type="term" value="F:microtubule severing ATPase activity"/>
    <property type="evidence" value="ECO:0007669"/>
    <property type="project" value="UniProtKB-EC"/>
</dbReference>
<proteinExistence type="inferred from homology"/>
<keyword evidence="2 7" id="KW-0493">Microtubule</keyword>
<dbReference type="EMBL" id="CAJNOM010000342">
    <property type="protein sequence ID" value="CAF1375237.1"/>
    <property type="molecule type" value="Genomic_DNA"/>
</dbReference>
<dbReference type="Proteomes" id="UP000663877">
    <property type="component" value="Unassembled WGS sequence"/>
</dbReference>
<evidence type="ECO:0000256" key="6">
    <source>
        <dbReference type="ARBA" id="ARBA00023235"/>
    </source>
</evidence>
<dbReference type="GO" id="GO:0005813">
    <property type="term" value="C:centrosome"/>
    <property type="evidence" value="ECO:0007669"/>
    <property type="project" value="UniProtKB-SubCell"/>
</dbReference>
<evidence type="ECO:0000313" key="12">
    <source>
        <dbReference type="Proteomes" id="UP000663832"/>
    </source>
</evidence>
<evidence type="ECO:0000256" key="1">
    <source>
        <dbReference type="ARBA" id="ARBA00022490"/>
    </source>
</evidence>
<dbReference type="InterPro" id="IPR027417">
    <property type="entry name" value="P-loop_NTPase"/>
</dbReference>
<dbReference type="SMART" id="SM00382">
    <property type="entry name" value="AAA"/>
    <property type="match status" value="1"/>
</dbReference>
<dbReference type="PANTHER" id="PTHR23074:SF19">
    <property type="entry name" value="KATANIN P60 ATPASE-CONTAINING SUBUNIT A1"/>
    <property type="match status" value="1"/>
</dbReference>
<dbReference type="GO" id="GO:0051301">
    <property type="term" value="P:cell division"/>
    <property type="evidence" value="ECO:0007669"/>
    <property type="project" value="UniProtKB-KW"/>
</dbReference>
<dbReference type="GO" id="GO:0051013">
    <property type="term" value="P:microtubule severing"/>
    <property type="evidence" value="ECO:0007669"/>
    <property type="project" value="UniProtKB-UniRule"/>
</dbReference>
<dbReference type="SUPFAM" id="SSF52540">
    <property type="entry name" value="P-loop containing nucleoside triphosphate hydrolases"/>
    <property type="match status" value="1"/>
</dbReference>
<evidence type="ECO:0000313" key="10">
    <source>
        <dbReference type="EMBL" id="CAF0911926.1"/>
    </source>
</evidence>
<organism evidence="10 13">
    <name type="scientific">Adineta steineri</name>
    <dbReference type="NCBI Taxonomy" id="433720"/>
    <lineage>
        <taxon>Eukaryota</taxon>
        <taxon>Metazoa</taxon>
        <taxon>Spiralia</taxon>
        <taxon>Gnathifera</taxon>
        <taxon>Rotifera</taxon>
        <taxon>Eurotatoria</taxon>
        <taxon>Bdelloidea</taxon>
        <taxon>Adinetida</taxon>
        <taxon>Adinetidae</taxon>
        <taxon>Adineta</taxon>
    </lineage>
</organism>
<dbReference type="HAMAP" id="MF_03023">
    <property type="entry name" value="Katanin_p60_A1"/>
    <property type="match status" value="1"/>
</dbReference>
<dbReference type="PANTHER" id="PTHR23074">
    <property type="entry name" value="AAA DOMAIN-CONTAINING"/>
    <property type="match status" value="1"/>
</dbReference>
<feature type="binding site" evidence="7">
    <location>
        <begin position="255"/>
        <end position="262"/>
    </location>
    <ligand>
        <name>ATP</name>
        <dbReference type="ChEBI" id="CHEBI:30616"/>
    </ligand>
</feature>
<protein>
    <recommendedName>
        <fullName evidence="7">Katanin p60 ATPase-containing subunit A1</fullName>
        <shortName evidence="7">Katanin p60 subunit A1</shortName>
        <ecNumber evidence="7">5.6.1.1</ecNumber>
    </recommendedName>
    <alternativeName>
        <fullName evidence="7">p60 katanin</fullName>
    </alternativeName>
</protein>
<evidence type="ECO:0000313" key="11">
    <source>
        <dbReference type="EMBL" id="CAF1375237.1"/>
    </source>
</evidence>
<dbReference type="InterPro" id="IPR003959">
    <property type="entry name" value="ATPase_AAA_core"/>
</dbReference>
<comment type="catalytic activity">
    <reaction evidence="7">
        <text>n ATP + n H2O + a microtubule = n ADP + n phosphate + (n+1) alpha/beta tubulin heterodimers.</text>
        <dbReference type="EC" id="5.6.1.1"/>
    </reaction>
</comment>
<dbReference type="InterPro" id="IPR003593">
    <property type="entry name" value="AAA+_ATPase"/>
</dbReference>
<dbReference type="Pfam" id="PF00004">
    <property type="entry name" value="AAA"/>
    <property type="match status" value="1"/>
</dbReference>
<evidence type="ECO:0000256" key="3">
    <source>
        <dbReference type="ARBA" id="ARBA00022741"/>
    </source>
</evidence>
<comment type="subunit">
    <text evidence="7">Can homooligomerize into hexameric rings, which may be promoted by interaction with microtubules. Interacts with KATNB1, which may serve as a targeting subunit.</text>
</comment>
<sequence>MDFEDEAKKAREYYMYGDYSKGITFYKLAIDKLRRYCQTLTNTTEKKRGTECLAELERELQSTIEHERMTGEIHDNLLGKYLGSGRAVNSDAFNDMNDGDRFYNAVIDERPTRDFGFNNNRNGPYGATPFQTPAARFQEARRDVRSTNNNNTNNAKARKIPSNGSDNKQKQHDNKRVNNQPNAGEKRYQPIGTEKDLVEGLERDIVQKDPNVRWADVAGCIAAKKLLQEAVVLPLYMPDFFKGIRRPWKGILLFGPPGTGKTMLAKAVATECKTTFFNVAAANLTSKYHGEGEKLVRLLFELAKFYAPSTVFIDEIDSLCSARGQSNEHEASRRAKSELLIQMDGVAGALGNDDPSKMVMVLGATNHPWDLDDAMRRRLEKRIYIPLPDQETRKQLLEINLKEVPLDTNVDLSYIAEKLEGYSGSDITSVCRDAAMMQMRRITENLSMIEIQNIAQNLKDQLLLPTKMEDFTYAISKISSSVSKEMLEKYDKWMKDFGSV</sequence>
<evidence type="ECO:0000256" key="8">
    <source>
        <dbReference type="SAM" id="MobiDB-lite"/>
    </source>
</evidence>
<dbReference type="Gene3D" id="1.20.58.80">
    <property type="entry name" value="Phosphotransferase system, lactose/cellobiose-type IIA subunit"/>
    <property type="match status" value="1"/>
</dbReference>
<dbReference type="GO" id="GO:0005737">
    <property type="term" value="C:cytoplasm"/>
    <property type="evidence" value="ECO:0007669"/>
    <property type="project" value="UniProtKB-SubCell"/>
</dbReference>
<dbReference type="GO" id="GO:0000922">
    <property type="term" value="C:spindle pole"/>
    <property type="evidence" value="ECO:0007669"/>
    <property type="project" value="UniProtKB-SubCell"/>
</dbReference>
<comment type="similarity">
    <text evidence="7">Belongs to the AAA ATPase family. Katanin p60 subunit A1 subfamily.</text>
</comment>
<keyword evidence="7" id="KW-0132">Cell division</keyword>
<dbReference type="Gene3D" id="1.10.8.60">
    <property type="match status" value="1"/>
</dbReference>
<dbReference type="Proteomes" id="UP000663832">
    <property type="component" value="Unassembled WGS sequence"/>
</dbReference>
<dbReference type="Gene3D" id="3.40.50.300">
    <property type="entry name" value="P-loop containing nucleotide triphosphate hydrolases"/>
    <property type="match status" value="1"/>
</dbReference>
<keyword evidence="12" id="KW-1185">Reference proteome</keyword>
<keyword evidence="3 7" id="KW-0547">Nucleotide-binding</keyword>
<keyword evidence="6 7" id="KW-0413">Isomerase</keyword>
<dbReference type="InterPro" id="IPR028596">
    <property type="entry name" value="KATNA1"/>
</dbReference>
<dbReference type="EC" id="5.6.1.1" evidence="7"/>
<name>A0A814AD74_9BILA</name>
<dbReference type="EMBL" id="CAJNOI010000040">
    <property type="protein sequence ID" value="CAF0911926.1"/>
    <property type="molecule type" value="Genomic_DNA"/>
</dbReference>
<comment type="caution">
    <text evidence="10">The sequence shown here is derived from an EMBL/GenBank/DDBJ whole genome shotgun (WGS) entry which is preliminary data.</text>
</comment>
<reference evidence="10" key="1">
    <citation type="submission" date="2021-02" db="EMBL/GenBank/DDBJ databases">
        <authorList>
            <person name="Nowell W R."/>
        </authorList>
    </citation>
    <scope>NUCLEOTIDE SEQUENCE</scope>
</reference>
<dbReference type="InterPro" id="IPR015415">
    <property type="entry name" value="Spast_Vps4_C"/>
</dbReference>
<dbReference type="Pfam" id="PF17862">
    <property type="entry name" value="AAA_lid_3"/>
    <property type="match status" value="1"/>
</dbReference>
<evidence type="ECO:0000256" key="2">
    <source>
        <dbReference type="ARBA" id="ARBA00022701"/>
    </source>
</evidence>
<evidence type="ECO:0000259" key="9">
    <source>
        <dbReference type="SMART" id="SM00382"/>
    </source>
</evidence>
<dbReference type="AlphaFoldDB" id="A0A814AD74"/>
<feature type="compositionally biased region" description="Basic and acidic residues" evidence="8">
    <location>
        <begin position="167"/>
        <end position="176"/>
    </location>
</feature>
<gene>
    <name evidence="7" type="primary">KATNA1</name>
    <name evidence="10" type="ORF">BJG266_LOCUS11047</name>
    <name evidence="11" type="ORF">QVE165_LOCUS35337</name>
</gene>
<evidence type="ECO:0000256" key="7">
    <source>
        <dbReference type="HAMAP-Rule" id="MF_03023"/>
    </source>
</evidence>
<evidence type="ECO:0000256" key="4">
    <source>
        <dbReference type="ARBA" id="ARBA00022840"/>
    </source>
</evidence>
<keyword evidence="5 7" id="KW-0206">Cytoskeleton</keyword>
<dbReference type="InterPro" id="IPR041569">
    <property type="entry name" value="AAA_lid_3"/>
</dbReference>
<dbReference type="Pfam" id="PF21126">
    <property type="entry name" value="KATNA1_MIT"/>
    <property type="match status" value="1"/>
</dbReference>
<evidence type="ECO:0000256" key="5">
    <source>
        <dbReference type="ARBA" id="ARBA00023212"/>
    </source>
</evidence>
<dbReference type="FunFam" id="3.40.50.300:FF:000159">
    <property type="entry name" value="Katanin p60 ATPase-containing subunit A1"/>
    <property type="match status" value="1"/>
</dbReference>
<dbReference type="OrthoDB" id="5334845at2759"/>
<evidence type="ECO:0000313" key="13">
    <source>
        <dbReference type="Proteomes" id="UP000663877"/>
    </source>
</evidence>
<dbReference type="GO" id="GO:0008017">
    <property type="term" value="F:microtubule binding"/>
    <property type="evidence" value="ECO:0007669"/>
    <property type="project" value="UniProtKB-UniRule"/>
</dbReference>